<dbReference type="Pfam" id="PF07690">
    <property type="entry name" value="MFS_1"/>
    <property type="match status" value="1"/>
</dbReference>
<evidence type="ECO:0000256" key="7">
    <source>
        <dbReference type="SAM" id="Phobius"/>
    </source>
</evidence>
<evidence type="ECO:0000259" key="8">
    <source>
        <dbReference type="PROSITE" id="PS50850"/>
    </source>
</evidence>
<dbReference type="InterPro" id="IPR011701">
    <property type="entry name" value="MFS"/>
</dbReference>
<dbReference type="Gene3D" id="1.20.1250.20">
    <property type="entry name" value="MFS general substrate transporter like domains"/>
    <property type="match status" value="2"/>
</dbReference>
<protein>
    <submittedName>
        <fullName evidence="9">MFS transporter</fullName>
    </submittedName>
</protein>
<feature type="transmembrane region" description="Helical" evidence="7">
    <location>
        <begin position="181"/>
        <end position="202"/>
    </location>
</feature>
<dbReference type="GO" id="GO:0012505">
    <property type="term" value="C:endomembrane system"/>
    <property type="evidence" value="ECO:0007669"/>
    <property type="project" value="UniProtKB-SubCell"/>
</dbReference>
<dbReference type="InterPro" id="IPR020846">
    <property type="entry name" value="MFS_dom"/>
</dbReference>
<evidence type="ECO:0000256" key="2">
    <source>
        <dbReference type="ARBA" id="ARBA00008335"/>
    </source>
</evidence>
<dbReference type="EMBL" id="MK890633">
    <property type="protein sequence ID" value="QFR37138.1"/>
    <property type="molecule type" value="Genomic_DNA"/>
</dbReference>
<evidence type="ECO:0000256" key="5">
    <source>
        <dbReference type="ARBA" id="ARBA00022989"/>
    </source>
</evidence>
<evidence type="ECO:0000256" key="3">
    <source>
        <dbReference type="ARBA" id="ARBA00022448"/>
    </source>
</evidence>
<keyword evidence="5 7" id="KW-1133">Transmembrane helix</keyword>
<dbReference type="SUPFAM" id="SSF103473">
    <property type="entry name" value="MFS general substrate transporter"/>
    <property type="match status" value="1"/>
</dbReference>
<dbReference type="InterPro" id="IPR051788">
    <property type="entry name" value="MFS_Transporter"/>
</dbReference>
<feature type="transmembrane region" description="Helical" evidence="7">
    <location>
        <begin position="261"/>
        <end position="286"/>
    </location>
</feature>
<evidence type="ECO:0000256" key="4">
    <source>
        <dbReference type="ARBA" id="ARBA00022692"/>
    </source>
</evidence>
<name>A0A5P8N8K9_9ASCO</name>
<evidence type="ECO:0000256" key="6">
    <source>
        <dbReference type="ARBA" id="ARBA00023136"/>
    </source>
</evidence>
<dbReference type="PANTHER" id="PTHR23514">
    <property type="entry name" value="BYPASS OF STOP CODON PROTEIN 6"/>
    <property type="match status" value="1"/>
</dbReference>
<accession>A0A5P8N8K9</accession>
<gene>
    <name evidence="9" type="ORF">g3613</name>
</gene>
<feature type="transmembrane region" description="Helical" evidence="7">
    <location>
        <begin position="148"/>
        <end position="169"/>
    </location>
</feature>
<reference evidence="9" key="1">
    <citation type="journal article" date="2019" name="Front. Microbiol.">
        <title>An Overview of Genes From Cyberlindnera americana, a Symbiont Yeast Isolated From the Gut of the Bark Beetle Dendroctonus rhizophagus (Curculionidae: Scolytinae), Involved in the Detoxification Process Using Genome and Transcriptome Data.</title>
        <authorList>
            <person name="Soto-Robles L.V."/>
            <person name="Torres-Banda V."/>
            <person name="Rivera-Orduna F.N."/>
            <person name="Curiel-Quesada E."/>
            <person name="Hidalgo-Lara M.E."/>
            <person name="Zuniga G."/>
        </authorList>
    </citation>
    <scope>NUCLEOTIDE SEQUENCE</scope>
    <source>
        <strain evidence="9">ChDrAdgY46</strain>
    </source>
</reference>
<dbReference type="GO" id="GO:0022857">
    <property type="term" value="F:transmembrane transporter activity"/>
    <property type="evidence" value="ECO:0007669"/>
    <property type="project" value="InterPro"/>
</dbReference>
<feature type="transmembrane region" description="Helical" evidence="7">
    <location>
        <begin position="53"/>
        <end position="71"/>
    </location>
</feature>
<evidence type="ECO:0000256" key="1">
    <source>
        <dbReference type="ARBA" id="ARBA00004127"/>
    </source>
</evidence>
<feature type="domain" description="Major facilitator superfamily (MFS) profile" evidence="8">
    <location>
        <begin position="54"/>
        <end position="447"/>
    </location>
</feature>
<sequence>MLKDDIELDEYLLPSPSGKPLPALPDGDIIHDKVIHKGHIIHLNSLNWRESKLLRVQILLCFLLFALDGAADQTVGTLMPYLVKYYDTTQTHISIVFVLQFIGYTMSAIVNEYLHRLLGKRGVLMCAAFSMSFCFLINSIIANLNLYIAVHIFYGLGAGLSSSSINVYISGIIDHNEIMGLLHGFYGIGCVVSPPMVSWVLSHWGFRYYYGILGTIGLICMVAVWFIFEDETKWKYDYLTSLEDEEGTERRSVLSLIVDPIILNFCLYLFFYVGAEIAIGSWLLTYLREIKSMEQMEAAIVVSWFWVGLTVGRIALGFVTKLFKNEYVANLTYSLISFISFTIFTIFSWNYKGDNFVIWSKLLVFCSGVFIGPLYPTGSVVLMKLLPVSLHVAGVGVSSSLGGSGSAVIPFLVGVFGRWFGFKYLMILINITILAYSMLWMCIRYIAKYRTSFDF</sequence>
<dbReference type="GO" id="GO:0016020">
    <property type="term" value="C:membrane"/>
    <property type="evidence" value="ECO:0007669"/>
    <property type="project" value="TreeGrafter"/>
</dbReference>
<keyword evidence="3" id="KW-0813">Transport</keyword>
<keyword evidence="4 7" id="KW-0812">Transmembrane</keyword>
<feature type="transmembrane region" description="Helical" evidence="7">
    <location>
        <begin position="122"/>
        <end position="142"/>
    </location>
</feature>
<feature type="transmembrane region" description="Helical" evidence="7">
    <location>
        <begin position="424"/>
        <end position="447"/>
    </location>
</feature>
<feature type="transmembrane region" description="Helical" evidence="7">
    <location>
        <begin position="298"/>
        <end position="319"/>
    </location>
</feature>
<feature type="transmembrane region" description="Helical" evidence="7">
    <location>
        <begin position="91"/>
        <end position="110"/>
    </location>
</feature>
<feature type="transmembrane region" description="Helical" evidence="7">
    <location>
        <begin position="356"/>
        <end position="376"/>
    </location>
</feature>
<dbReference type="InterPro" id="IPR036259">
    <property type="entry name" value="MFS_trans_sf"/>
</dbReference>
<feature type="transmembrane region" description="Helical" evidence="7">
    <location>
        <begin position="331"/>
        <end position="350"/>
    </location>
</feature>
<keyword evidence="6 7" id="KW-0472">Membrane</keyword>
<proteinExistence type="inferred from homology"/>
<feature type="transmembrane region" description="Helical" evidence="7">
    <location>
        <begin position="388"/>
        <end position="412"/>
    </location>
</feature>
<feature type="transmembrane region" description="Helical" evidence="7">
    <location>
        <begin position="208"/>
        <end position="228"/>
    </location>
</feature>
<comment type="similarity">
    <text evidence="2">Belongs to the major facilitator superfamily.</text>
</comment>
<dbReference type="PANTHER" id="PTHR23514:SF3">
    <property type="entry name" value="BYPASS OF STOP CODON PROTEIN 6"/>
    <property type="match status" value="1"/>
</dbReference>
<comment type="subcellular location">
    <subcellularLocation>
        <location evidence="1">Endomembrane system</location>
        <topology evidence="1">Multi-pass membrane protein</topology>
    </subcellularLocation>
</comment>
<dbReference type="AlphaFoldDB" id="A0A5P8N8K9"/>
<evidence type="ECO:0000313" key="9">
    <source>
        <dbReference type="EMBL" id="QFR37138.1"/>
    </source>
</evidence>
<organism evidence="9">
    <name type="scientific">Cyberlindnera americana</name>
    <dbReference type="NCBI Taxonomy" id="36016"/>
    <lineage>
        <taxon>Eukaryota</taxon>
        <taxon>Fungi</taxon>
        <taxon>Dikarya</taxon>
        <taxon>Ascomycota</taxon>
        <taxon>Saccharomycotina</taxon>
        <taxon>Saccharomycetes</taxon>
        <taxon>Phaffomycetales</taxon>
        <taxon>Phaffomycetaceae</taxon>
        <taxon>Cyberlindnera</taxon>
    </lineage>
</organism>
<dbReference type="PROSITE" id="PS50850">
    <property type="entry name" value="MFS"/>
    <property type="match status" value="1"/>
</dbReference>